<evidence type="ECO:0000313" key="3">
    <source>
        <dbReference type="Proteomes" id="UP000561045"/>
    </source>
</evidence>
<evidence type="ECO:0000256" key="1">
    <source>
        <dbReference type="SAM" id="Phobius"/>
    </source>
</evidence>
<dbReference type="Proteomes" id="UP000561045">
    <property type="component" value="Unassembled WGS sequence"/>
</dbReference>
<keyword evidence="1" id="KW-0812">Transmembrane</keyword>
<protein>
    <submittedName>
        <fullName evidence="2">Uncharacterized protein</fullName>
    </submittedName>
</protein>
<comment type="caution">
    <text evidence="2">The sequence shown here is derived from an EMBL/GenBank/DDBJ whole genome shotgun (WGS) entry which is preliminary data.</text>
</comment>
<sequence>MASLKECAIWIAEVFWAVLPFILVNELRATKMKNDILLCALAWTERNEMLVVDICDAKFSVSRSYSSIEFLAKDLSGREFEISLYKKSSVSVFPSPFDLSKIEVSRRPRVKPA</sequence>
<dbReference type="EMBL" id="JACIET010000001">
    <property type="protein sequence ID" value="MBB4012791.1"/>
    <property type="molecule type" value="Genomic_DNA"/>
</dbReference>
<accession>A0A840BGW1</accession>
<feature type="transmembrane region" description="Helical" evidence="1">
    <location>
        <begin position="7"/>
        <end position="24"/>
    </location>
</feature>
<organism evidence="2 3">
    <name type="scientific">Niveibacterium umoris</name>
    <dbReference type="NCBI Taxonomy" id="1193620"/>
    <lineage>
        <taxon>Bacteria</taxon>
        <taxon>Pseudomonadati</taxon>
        <taxon>Pseudomonadota</taxon>
        <taxon>Betaproteobacteria</taxon>
        <taxon>Rhodocyclales</taxon>
        <taxon>Rhodocyclaceae</taxon>
        <taxon>Niveibacterium</taxon>
    </lineage>
</organism>
<keyword evidence="3" id="KW-1185">Reference proteome</keyword>
<evidence type="ECO:0000313" key="2">
    <source>
        <dbReference type="EMBL" id="MBB4012791.1"/>
    </source>
</evidence>
<name>A0A840BGW1_9RHOO</name>
<dbReference type="RefSeq" id="WP_183634569.1">
    <property type="nucleotide sequence ID" value="NZ_BAABLE010000011.1"/>
</dbReference>
<keyword evidence="1" id="KW-0472">Membrane</keyword>
<reference evidence="2 3" key="1">
    <citation type="submission" date="2020-08" db="EMBL/GenBank/DDBJ databases">
        <title>Genomic Encyclopedia of Type Strains, Phase IV (KMG-IV): sequencing the most valuable type-strain genomes for metagenomic binning, comparative biology and taxonomic classification.</title>
        <authorList>
            <person name="Goeker M."/>
        </authorList>
    </citation>
    <scope>NUCLEOTIDE SEQUENCE [LARGE SCALE GENOMIC DNA]</scope>
    <source>
        <strain evidence="2 3">DSM 106739</strain>
    </source>
</reference>
<dbReference type="AlphaFoldDB" id="A0A840BGW1"/>
<gene>
    <name evidence="2" type="ORF">GGR36_002099</name>
</gene>
<keyword evidence="1" id="KW-1133">Transmembrane helix</keyword>
<proteinExistence type="predicted"/>